<feature type="region of interest" description="Disordered" evidence="1">
    <location>
        <begin position="41"/>
        <end position="81"/>
    </location>
</feature>
<dbReference type="AlphaFoldDB" id="A0A8J3RFJ4"/>
<accession>A0A8J3RFJ4</accession>
<protein>
    <submittedName>
        <fullName evidence="2">Uncharacterized protein</fullName>
    </submittedName>
</protein>
<comment type="caution">
    <text evidence="2">The sequence shown here is derived from an EMBL/GenBank/DDBJ whole genome shotgun (WGS) entry which is preliminary data.</text>
</comment>
<sequence length="81" mass="8888">MPEAVARILLRVPRRLHDAVKRQMLDHDDLAHEMPPAVPVPVPYAGAVPGMSPPPTRTADRRIDSAEPSVRLDEHGYGGHP</sequence>
<dbReference type="EMBL" id="BOOH01000016">
    <property type="protein sequence ID" value="GIH75311.1"/>
    <property type="molecule type" value="Genomic_DNA"/>
</dbReference>
<organism evidence="2 3">
    <name type="scientific">Planobispora longispora</name>
    <dbReference type="NCBI Taxonomy" id="28887"/>
    <lineage>
        <taxon>Bacteria</taxon>
        <taxon>Bacillati</taxon>
        <taxon>Actinomycetota</taxon>
        <taxon>Actinomycetes</taxon>
        <taxon>Streptosporangiales</taxon>
        <taxon>Streptosporangiaceae</taxon>
        <taxon>Planobispora</taxon>
    </lineage>
</organism>
<gene>
    <name evidence="2" type="ORF">Plo01_17400</name>
</gene>
<proteinExistence type="predicted"/>
<reference evidence="2 3" key="1">
    <citation type="submission" date="2021-01" db="EMBL/GenBank/DDBJ databases">
        <title>Whole genome shotgun sequence of Planobispora longispora NBRC 13918.</title>
        <authorList>
            <person name="Komaki H."/>
            <person name="Tamura T."/>
        </authorList>
    </citation>
    <scope>NUCLEOTIDE SEQUENCE [LARGE SCALE GENOMIC DNA]</scope>
    <source>
        <strain evidence="2 3">NBRC 13918</strain>
    </source>
</reference>
<evidence type="ECO:0000256" key="1">
    <source>
        <dbReference type="SAM" id="MobiDB-lite"/>
    </source>
</evidence>
<evidence type="ECO:0000313" key="2">
    <source>
        <dbReference type="EMBL" id="GIH75311.1"/>
    </source>
</evidence>
<keyword evidence="3" id="KW-1185">Reference proteome</keyword>
<evidence type="ECO:0000313" key="3">
    <source>
        <dbReference type="Proteomes" id="UP000616724"/>
    </source>
</evidence>
<name>A0A8J3RFJ4_9ACTN</name>
<feature type="compositionally biased region" description="Basic and acidic residues" evidence="1">
    <location>
        <begin position="58"/>
        <end position="81"/>
    </location>
</feature>
<dbReference type="Proteomes" id="UP000616724">
    <property type="component" value="Unassembled WGS sequence"/>
</dbReference>